<evidence type="ECO:0000313" key="8">
    <source>
        <dbReference type="Proteomes" id="UP000239833"/>
    </source>
</evidence>
<name>A0A2L1TVZ3_9BACL</name>
<comment type="similarity">
    <text evidence="2">Belongs to the glycosyltransferase 28 family.</text>
</comment>
<accession>A0A2L1TVZ3</accession>
<dbReference type="RefSeq" id="WP_079940516.1">
    <property type="nucleotide sequence ID" value="NZ_CP019655.1"/>
</dbReference>
<protein>
    <submittedName>
        <fullName evidence="7">Processive diacylglycerol glucosyltransferase UgtP</fullName>
        <ecNumber evidence="7">2.4.1.-</ecNumber>
    </submittedName>
</protein>
<evidence type="ECO:0000259" key="5">
    <source>
        <dbReference type="Pfam" id="PF04101"/>
    </source>
</evidence>
<evidence type="ECO:0000313" key="7">
    <source>
        <dbReference type="EMBL" id="AVF24860.1"/>
    </source>
</evidence>
<dbReference type="EMBL" id="CP019655">
    <property type="protein sequence ID" value="AVF24860.1"/>
    <property type="molecule type" value="Genomic_DNA"/>
</dbReference>
<keyword evidence="3 7" id="KW-0328">Glycosyltransferase</keyword>
<dbReference type="Pfam" id="PF06925">
    <property type="entry name" value="MGDG_synth"/>
    <property type="match status" value="1"/>
</dbReference>
<comment type="subcellular location">
    <subcellularLocation>
        <location evidence="1">Membrane</location>
    </subcellularLocation>
</comment>
<dbReference type="AlphaFoldDB" id="A0A2L1TVZ3"/>
<dbReference type="SUPFAM" id="SSF53756">
    <property type="entry name" value="UDP-Glycosyltransferase/glycogen phosphorylase"/>
    <property type="match status" value="1"/>
</dbReference>
<keyword evidence="4 7" id="KW-0808">Transferase</keyword>
<dbReference type="InterPro" id="IPR009695">
    <property type="entry name" value="Diacylglyc_glucosyltr_N"/>
</dbReference>
<evidence type="ECO:0000256" key="4">
    <source>
        <dbReference type="ARBA" id="ARBA00022679"/>
    </source>
</evidence>
<dbReference type="EC" id="2.4.1.-" evidence="7"/>
<sequence length="380" mass="43007">MQKRTILLLSEGFGTGHTQAAQALSENLMQAHPDIQTKVLELGTCLHPTLARWVFSAFRKIISSQPKWYGTLYRSLYKKSLSWLTQLALHRIFYAQTNKIIQEMNPDAIICTHPFPSAVVSRLKQSGLETPLCTVITDYDAHGTWISAGVNKYLVSSQNVKDKLVVRGVPEHNIEITGIPIRPAFLSQSGNKNEIRRRFGLEEKPTVLIMGGGWGIIVNETLLNRLLNWKDRIQLIFVLGSNHKALAKMKKDTRFNHANIHLLGYTEEVDKLMEVSDLLLTKPGGLTCTEGLAKGMPMLFYEPIPGQEEENMRYFAEQGLGEIIRSEATIDYWFRLLSENSEWIRQTRISGMKPLKQSPLQWLEIVLKLLGDPVKSSPAI</sequence>
<proteinExistence type="inferred from homology"/>
<dbReference type="GeneID" id="64217473"/>
<evidence type="ECO:0000256" key="3">
    <source>
        <dbReference type="ARBA" id="ARBA00022676"/>
    </source>
</evidence>
<evidence type="ECO:0000256" key="1">
    <source>
        <dbReference type="ARBA" id="ARBA00004370"/>
    </source>
</evidence>
<dbReference type="GO" id="GO:0016020">
    <property type="term" value="C:membrane"/>
    <property type="evidence" value="ECO:0007669"/>
    <property type="project" value="UniProtKB-SubCell"/>
</dbReference>
<feature type="domain" description="Diacylglycerol glucosyltransferase N-terminal" evidence="6">
    <location>
        <begin position="17"/>
        <end position="181"/>
    </location>
</feature>
<gene>
    <name evidence="7" type="primary">ugtP2</name>
    <name evidence="7" type="ORF">ERICIII_00641</name>
</gene>
<feature type="domain" description="Glycosyl transferase family 28 C-terminal" evidence="5">
    <location>
        <begin position="206"/>
        <end position="327"/>
    </location>
</feature>
<dbReference type="InterPro" id="IPR007235">
    <property type="entry name" value="Glyco_trans_28_C"/>
</dbReference>
<dbReference type="Gene3D" id="3.40.50.2000">
    <property type="entry name" value="Glycogen Phosphorylase B"/>
    <property type="match status" value="1"/>
</dbReference>
<dbReference type="InterPro" id="IPR050519">
    <property type="entry name" value="Glycosyltransf_28_UgtP"/>
</dbReference>
<dbReference type="GO" id="GO:0016758">
    <property type="term" value="F:hexosyltransferase activity"/>
    <property type="evidence" value="ECO:0007669"/>
    <property type="project" value="InterPro"/>
</dbReference>
<evidence type="ECO:0000256" key="2">
    <source>
        <dbReference type="ARBA" id="ARBA00006962"/>
    </source>
</evidence>
<evidence type="ECO:0000259" key="6">
    <source>
        <dbReference type="Pfam" id="PF06925"/>
    </source>
</evidence>
<dbReference type="PANTHER" id="PTHR43025">
    <property type="entry name" value="MONOGALACTOSYLDIACYLGLYCEROL SYNTHASE"/>
    <property type="match status" value="1"/>
</dbReference>
<dbReference type="GO" id="GO:0009247">
    <property type="term" value="P:glycolipid biosynthetic process"/>
    <property type="evidence" value="ECO:0007669"/>
    <property type="project" value="InterPro"/>
</dbReference>
<reference evidence="8" key="1">
    <citation type="submission" date="2017-02" db="EMBL/GenBank/DDBJ databases">
        <title>Delineation of Paenibacillus larvae strains originating from foulbrood outbreaks.</title>
        <authorList>
            <person name="Beims H."/>
            <person name="Bunk B."/>
            <person name="Sproeer C."/>
            <person name="Mohr K.I."/>
            <person name="Pradella S."/>
            <person name="Guenther G."/>
            <person name="Rohde M."/>
            <person name="von der Ohe W."/>
            <person name="Steinert M."/>
        </authorList>
    </citation>
    <scope>NUCLEOTIDE SEQUENCE [LARGE SCALE GENOMIC DNA]</scope>
    <source>
        <strain evidence="8">Eric_III</strain>
    </source>
</reference>
<organism evidence="7 8">
    <name type="scientific">Paenibacillus larvae subsp. larvae</name>
    <dbReference type="NCBI Taxonomy" id="147375"/>
    <lineage>
        <taxon>Bacteria</taxon>
        <taxon>Bacillati</taxon>
        <taxon>Bacillota</taxon>
        <taxon>Bacilli</taxon>
        <taxon>Bacillales</taxon>
        <taxon>Paenibacillaceae</taxon>
        <taxon>Paenibacillus</taxon>
    </lineage>
</organism>
<dbReference type="Pfam" id="PF04101">
    <property type="entry name" value="Glyco_tran_28_C"/>
    <property type="match status" value="1"/>
</dbReference>
<dbReference type="Proteomes" id="UP000239833">
    <property type="component" value="Chromosome"/>
</dbReference>
<dbReference type="PANTHER" id="PTHR43025:SF3">
    <property type="entry name" value="MONOGALACTOSYLDIACYLGLYCEROL SYNTHASE 1, CHLOROPLASTIC"/>
    <property type="match status" value="1"/>
</dbReference>